<feature type="compositionally biased region" description="Basic and acidic residues" evidence="1">
    <location>
        <begin position="436"/>
        <end position="454"/>
    </location>
</feature>
<dbReference type="Gene3D" id="3.30.420.280">
    <property type="match status" value="1"/>
</dbReference>
<reference evidence="2 3" key="1">
    <citation type="journal article" date="2018" name="Sci. Rep.">
        <title>Rhizobium tumorigenes sp. nov., a novel plant tumorigenic bacterium isolated from cane gall tumors on thornless blackberry.</title>
        <authorList>
            <person name="Kuzmanovi N."/>
            <person name="Smalla K."/>
            <person name="Gronow S."/>
            <person name="PuBawska J."/>
        </authorList>
    </citation>
    <scope>NUCLEOTIDE SEQUENCE [LARGE SCALE GENOMIC DNA]</scope>
    <source>
        <strain evidence="2 3">CCBAU 85046</strain>
    </source>
</reference>
<dbReference type="EMBL" id="PCDP01000082">
    <property type="protein sequence ID" value="PZM07590.1"/>
    <property type="molecule type" value="Genomic_DNA"/>
</dbReference>
<feature type="region of interest" description="Disordered" evidence="1">
    <location>
        <begin position="400"/>
        <end position="463"/>
    </location>
</feature>
<proteinExistence type="predicted"/>
<evidence type="ECO:0000313" key="2">
    <source>
        <dbReference type="EMBL" id="PZM07590.1"/>
    </source>
</evidence>
<protein>
    <submittedName>
        <fullName evidence="2">Terminase</fullName>
    </submittedName>
</protein>
<comment type="caution">
    <text evidence="2">The sequence shown here is derived from an EMBL/GenBank/DDBJ whole genome shotgun (WGS) entry which is preliminary data.</text>
</comment>
<feature type="compositionally biased region" description="Basic and acidic residues" evidence="1">
    <location>
        <begin position="404"/>
        <end position="425"/>
    </location>
</feature>
<keyword evidence="3" id="KW-1185">Reference proteome</keyword>
<dbReference type="AlphaFoldDB" id="A0A2W4E6X0"/>
<dbReference type="Gene3D" id="3.40.50.300">
    <property type="entry name" value="P-loop containing nucleotide triphosphate hydrolases"/>
    <property type="match status" value="1"/>
</dbReference>
<gene>
    <name evidence="2" type="ORF">CPY51_31160</name>
</gene>
<dbReference type="InterPro" id="IPR027417">
    <property type="entry name" value="P-loop_NTPase"/>
</dbReference>
<accession>A0A2W4E6X0</accession>
<evidence type="ECO:0000313" key="3">
    <source>
        <dbReference type="Proteomes" id="UP000248925"/>
    </source>
</evidence>
<name>A0A2W4E6X0_9HYPH</name>
<evidence type="ECO:0000256" key="1">
    <source>
        <dbReference type="SAM" id="MobiDB-lite"/>
    </source>
</evidence>
<dbReference type="Proteomes" id="UP000248925">
    <property type="component" value="Unassembled WGS sequence"/>
</dbReference>
<sequence length="463" mass="52022">MIECPFREAFFGGARGGGKTDGVLGKYAVKASVYGSGFNALFCRRELPMLDDAIERSREIYGKIGAGWNDQKKTWTFPGGGRLRFRPLERVQDADKYQGQNVSDACVEEAGLYPDSKPIDRLFAVLRSAKGVPTQLLLTGNPGGAGQHWIKARYIDPAPQGMKPLVRLLPNGKEHRYIFIPSRIEDNKLLMENDPNYVNNLYLVGSEQLVKAWLKGDWNAVEGAFFDCWQSEQHIVRPFVVPQDWMRFRSMDWGSAKPFSVGWWAMATDDYQTENGVIPRGAIVRYREWYGCKEGEANVGLKLTAEEVGAGILKREQGEKINYGVLDPAAFAEDGGPSIASRMMRATEFKVMFKRADNSRVAQRGAMGGWDQMRARMKGDGGRPMLYVFSTCKDFIRTVPSLQHDQDRPEDLDTDAEDHAADEARYGCMSRPFLPKKPDPAAKKSEDYRSKSETSEAGDWVSY</sequence>
<organism evidence="2 3">
    <name type="scientific">Rhizobium tubonense</name>
    <dbReference type="NCBI Taxonomy" id="484088"/>
    <lineage>
        <taxon>Bacteria</taxon>
        <taxon>Pseudomonadati</taxon>
        <taxon>Pseudomonadota</taxon>
        <taxon>Alphaproteobacteria</taxon>
        <taxon>Hyphomicrobiales</taxon>
        <taxon>Rhizobiaceae</taxon>
        <taxon>Rhizobium/Agrobacterium group</taxon>
        <taxon>Rhizobium</taxon>
    </lineage>
</organism>